<evidence type="ECO:0000313" key="3">
    <source>
        <dbReference type="Proteomes" id="UP000599437"/>
    </source>
</evidence>
<sequence length="202" mass="21826">MSGAGTVVEIAYGEGWDLAARALLGPLTVEAARARDAAGLPYAAVCRTAGGGGPAEVRLVAWREHYAGVWVYDDQGRRTRHIEMRLDGDRLFRRRADSWLYPGPDMPEFDQACPRATVRLLPDGRGSRDWRPAGEQGPMPTTTAEPRRTSTRPAATRRTCTPSPGAACGRSSPWRRPSTPSRSWRSCSTSTGASGALTSTRG</sequence>
<feature type="compositionally biased region" description="Low complexity" evidence="1">
    <location>
        <begin position="151"/>
        <end position="202"/>
    </location>
</feature>
<keyword evidence="3" id="KW-1185">Reference proteome</keyword>
<organism evidence="2 3">
    <name type="scientific">Streptomyces chryseus</name>
    <dbReference type="NCBI Taxonomy" id="68186"/>
    <lineage>
        <taxon>Bacteria</taxon>
        <taxon>Bacillati</taxon>
        <taxon>Actinomycetota</taxon>
        <taxon>Actinomycetes</taxon>
        <taxon>Kitasatosporales</taxon>
        <taxon>Streptomycetaceae</taxon>
        <taxon>Streptomyces</taxon>
    </lineage>
</organism>
<reference evidence="3" key="1">
    <citation type="journal article" date="2019" name="Int. J. Syst. Evol. Microbiol.">
        <title>The Global Catalogue of Microorganisms (GCM) 10K type strain sequencing project: providing services to taxonomists for standard genome sequencing and annotation.</title>
        <authorList>
            <consortium name="The Broad Institute Genomics Platform"/>
            <consortium name="The Broad Institute Genome Sequencing Center for Infectious Disease"/>
            <person name="Wu L."/>
            <person name="Ma J."/>
        </authorList>
    </citation>
    <scope>NUCLEOTIDE SEQUENCE [LARGE SCALE GENOMIC DNA]</scope>
    <source>
        <strain evidence="3">JCM 4737</strain>
    </source>
</reference>
<proteinExistence type="predicted"/>
<accession>A0ABQ3E3X5</accession>
<dbReference type="Proteomes" id="UP000599437">
    <property type="component" value="Unassembled WGS sequence"/>
</dbReference>
<evidence type="ECO:0000313" key="2">
    <source>
        <dbReference type="EMBL" id="GHB25069.1"/>
    </source>
</evidence>
<name>A0ABQ3E3X5_9ACTN</name>
<dbReference type="EMBL" id="BMVO01000026">
    <property type="protein sequence ID" value="GHB25069.1"/>
    <property type="molecule type" value="Genomic_DNA"/>
</dbReference>
<evidence type="ECO:0000256" key="1">
    <source>
        <dbReference type="SAM" id="MobiDB-lite"/>
    </source>
</evidence>
<feature type="region of interest" description="Disordered" evidence="1">
    <location>
        <begin position="120"/>
        <end position="202"/>
    </location>
</feature>
<gene>
    <name evidence="2" type="ORF">GCM10010346_55890</name>
</gene>
<protein>
    <submittedName>
        <fullName evidence="2">Uncharacterized protein</fullName>
    </submittedName>
</protein>
<comment type="caution">
    <text evidence="2">The sequence shown here is derived from an EMBL/GenBank/DDBJ whole genome shotgun (WGS) entry which is preliminary data.</text>
</comment>